<dbReference type="Proteomes" id="UP000037600">
    <property type="component" value="Unassembled WGS sequence"/>
</dbReference>
<feature type="domain" description="Mannitol dehydrogenase N-terminal" evidence="2">
    <location>
        <begin position="34"/>
        <end position="278"/>
    </location>
</feature>
<dbReference type="InterPro" id="IPR013131">
    <property type="entry name" value="Mannitol_DH_N"/>
</dbReference>
<dbReference type="STRING" id="1513271.XM47_17995"/>
<dbReference type="Gene3D" id="3.40.50.720">
    <property type="entry name" value="NAD(P)-binding Rossmann-like Domain"/>
    <property type="match status" value="1"/>
</dbReference>
<evidence type="ECO:0008006" key="6">
    <source>
        <dbReference type="Google" id="ProtNLM"/>
    </source>
</evidence>
<dbReference type="AlphaFoldDB" id="A0A0J8JH79"/>
<dbReference type="RefSeq" id="WP_053084621.1">
    <property type="nucleotide sequence ID" value="NZ_KQ130513.1"/>
</dbReference>
<gene>
    <name evidence="4" type="ORF">XM47_17995</name>
</gene>
<reference evidence="4 5" key="1">
    <citation type="submission" date="2015-04" db="EMBL/GenBank/DDBJ databases">
        <title>Draft Genome Sequence of the Novel Agar-Digesting Marine Bacterium Q1.</title>
        <authorList>
            <person name="Li Y."/>
            <person name="Li D."/>
            <person name="Chen G."/>
            <person name="Du Z."/>
        </authorList>
    </citation>
    <scope>NUCLEOTIDE SEQUENCE [LARGE SCALE GENOMIC DNA]</scope>
    <source>
        <strain evidence="4 5">Q1</strain>
    </source>
</reference>
<dbReference type="PRINTS" id="PR00084">
    <property type="entry name" value="MTLDHDRGNASE"/>
</dbReference>
<dbReference type="InterPro" id="IPR013118">
    <property type="entry name" value="Mannitol_DH_C"/>
</dbReference>
<organism evidence="4 5">
    <name type="scientific">Catenovulum maritimum</name>
    <dbReference type="NCBI Taxonomy" id="1513271"/>
    <lineage>
        <taxon>Bacteria</taxon>
        <taxon>Pseudomonadati</taxon>
        <taxon>Pseudomonadota</taxon>
        <taxon>Gammaproteobacteria</taxon>
        <taxon>Alteromonadales</taxon>
        <taxon>Alteromonadaceae</taxon>
        <taxon>Catenovulum</taxon>
    </lineage>
</organism>
<dbReference type="PANTHER" id="PTHR43362">
    <property type="entry name" value="MANNITOL DEHYDROGENASE DSF1-RELATED"/>
    <property type="match status" value="1"/>
</dbReference>
<keyword evidence="1" id="KW-0560">Oxidoreductase</keyword>
<dbReference type="GO" id="GO:0016616">
    <property type="term" value="F:oxidoreductase activity, acting on the CH-OH group of donors, NAD or NADP as acceptor"/>
    <property type="evidence" value="ECO:0007669"/>
    <property type="project" value="TreeGrafter"/>
</dbReference>
<dbReference type="InterPro" id="IPR008927">
    <property type="entry name" value="6-PGluconate_DH-like_C_sf"/>
</dbReference>
<sequence>MQLNNNTLKKMQQNPAEYPNLDLPQYDRESTEIGIVHIGLGAFHRSHQAYYVEKVLNEYGGNWGICGVTMRNRELAEALNSQDGLYSIAKMDIENSYQIVGALKEVLVAQDDLAKVLARLVAPTTKMVSITVTEKGYCLNADGQLDLSNDLIKHDLENLAAPKSSVGMLVASLAERKEQGIAPFTVVACDNLPANGKKLKQAVIQLAKYSSAELADWIEDSVDFPSTMVDSITPKSDDSAIKLINEQFGLDDNAPVQRESFTQWVIEDSVSGEIPALDKVGVIFSDNVAGFEHTKLRILNGLHSTLAYIGRLAQHNYVFDAMEDVKLTRFLYRLVDQEIIPSIDAPLGLNLTEYSRQIISRFENPKVRYHLEQIACDGSIKIPVRTFEPIFDNLQSGRLVSDLYTVVAGWIRFIRLKHINQDQLNDPRADELLSVVSEFTDEADRDVALFLSVPNLVPDYLAGNSALIAGVTKAYSAFLSAGDQPQLALA</sequence>
<dbReference type="SUPFAM" id="SSF51735">
    <property type="entry name" value="NAD(P)-binding Rossmann-fold domains"/>
    <property type="match status" value="1"/>
</dbReference>
<name>A0A0J8JH79_9ALTE</name>
<dbReference type="Gene3D" id="1.10.1040.10">
    <property type="entry name" value="N-(1-d-carboxylethyl)-l-norvaline Dehydrogenase, domain 2"/>
    <property type="match status" value="1"/>
</dbReference>
<dbReference type="OrthoDB" id="271711at2"/>
<dbReference type="InterPro" id="IPR050988">
    <property type="entry name" value="Mannitol_DH/Oxidoreductase"/>
</dbReference>
<dbReference type="InterPro" id="IPR013328">
    <property type="entry name" value="6PGD_dom2"/>
</dbReference>
<keyword evidence="5" id="KW-1185">Reference proteome</keyword>
<evidence type="ECO:0000256" key="1">
    <source>
        <dbReference type="ARBA" id="ARBA00023002"/>
    </source>
</evidence>
<protein>
    <recommendedName>
        <fullName evidence="6">Mannitol dehydrogenase</fullName>
    </recommendedName>
</protein>
<evidence type="ECO:0000313" key="5">
    <source>
        <dbReference type="Proteomes" id="UP000037600"/>
    </source>
</evidence>
<evidence type="ECO:0000313" key="4">
    <source>
        <dbReference type="EMBL" id="KMT63756.1"/>
    </source>
</evidence>
<dbReference type="PANTHER" id="PTHR43362:SF1">
    <property type="entry name" value="MANNITOL DEHYDROGENASE 2-RELATED"/>
    <property type="match status" value="1"/>
</dbReference>
<dbReference type="SUPFAM" id="SSF48179">
    <property type="entry name" value="6-phosphogluconate dehydrogenase C-terminal domain-like"/>
    <property type="match status" value="1"/>
</dbReference>
<dbReference type="InterPro" id="IPR036291">
    <property type="entry name" value="NAD(P)-bd_dom_sf"/>
</dbReference>
<proteinExistence type="predicted"/>
<comment type="caution">
    <text evidence="4">The sequence shown here is derived from an EMBL/GenBank/DDBJ whole genome shotgun (WGS) entry which is preliminary data.</text>
</comment>
<dbReference type="InterPro" id="IPR000669">
    <property type="entry name" value="Mannitol_DH"/>
</dbReference>
<dbReference type="PATRIC" id="fig|1513271.3.peg.3689"/>
<accession>A0A0J8JH79</accession>
<feature type="domain" description="Mannitol dehydrogenase C-terminal" evidence="3">
    <location>
        <begin position="287"/>
        <end position="477"/>
    </location>
</feature>
<dbReference type="Pfam" id="PF08125">
    <property type="entry name" value="Mannitol_dh_C"/>
    <property type="match status" value="1"/>
</dbReference>
<dbReference type="EMBL" id="LAZL01000043">
    <property type="protein sequence ID" value="KMT63756.1"/>
    <property type="molecule type" value="Genomic_DNA"/>
</dbReference>
<dbReference type="Pfam" id="PF01232">
    <property type="entry name" value="Mannitol_dh"/>
    <property type="match status" value="1"/>
</dbReference>
<evidence type="ECO:0000259" key="3">
    <source>
        <dbReference type="Pfam" id="PF08125"/>
    </source>
</evidence>
<evidence type="ECO:0000259" key="2">
    <source>
        <dbReference type="Pfam" id="PF01232"/>
    </source>
</evidence>